<evidence type="ECO:0000313" key="6">
    <source>
        <dbReference type="Proteomes" id="UP000321580"/>
    </source>
</evidence>
<dbReference type="OrthoDB" id="582340at2"/>
<gene>
    <name evidence="5" type="ORF">FRY97_14245</name>
</gene>
<dbReference type="PANTHER" id="PTHR45641">
    <property type="entry name" value="TETRATRICOPEPTIDE REPEAT PROTEIN (AFU_ORTHOLOGUE AFUA_6G03870)"/>
    <property type="match status" value="1"/>
</dbReference>
<keyword evidence="3" id="KW-0472">Membrane</keyword>
<keyword evidence="1" id="KW-0677">Repeat</keyword>
<reference evidence="5 6" key="1">
    <citation type="submission" date="2019-08" db="EMBL/GenBank/DDBJ databases">
        <title>Genome of Phaeodactylibacter luteus.</title>
        <authorList>
            <person name="Bowman J.P."/>
        </authorList>
    </citation>
    <scope>NUCLEOTIDE SEQUENCE [LARGE SCALE GENOMIC DNA]</scope>
    <source>
        <strain evidence="5 6">KCTC 42180</strain>
    </source>
</reference>
<dbReference type="SUPFAM" id="SSF48452">
    <property type="entry name" value="TPR-like"/>
    <property type="match status" value="2"/>
</dbReference>
<keyword evidence="6" id="KW-1185">Reference proteome</keyword>
<keyword evidence="3" id="KW-0812">Transmembrane</keyword>
<keyword evidence="3" id="KW-1133">Transmembrane helix</keyword>
<evidence type="ECO:0000313" key="5">
    <source>
        <dbReference type="EMBL" id="TXB62439.1"/>
    </source>
</evidence>
<dbReference type="InterPro" id="IPR019734">
    <property type="entry name" value="TPR_rpt"/>
</dbReference>
<dbReference type="PANTHER" id="PTHR45641:SF19">
    <property type="entry name" value="NEPHROCYSTIN-3"/>
    <property type="match status" value="1"/>
</dbReference>
<feature type="signal peptide" evidence="4">
    <location>
        <begin position="1"/>
        <end position="22"/>
    </location>
</feature>
<keyword evidence="2" id="KW-0802">TPR repeat</keyword>
<dbReference type="InterPro" id="IPR011990">
    <property type="entry name" value="TPR-like_helical_dom_sf"/>
</dbReference>
<accession>A0A5C6RKK2</accession>
<feature type="chain" id="PRO_5022841250" evidence="4">
    <location>
        <begin position="23"/>
        <end position="845"/>
    </location>
</feature>
<dbReference type="SMART" id="SM00028">
    <property type="entry name" value="TPR"/>
    <property type="match status" value="4"/>
</dbReference>
<evidence type="ECO:0000256" key="1">
    <source>
        <dbReference type="ARBA" id="ARBA00022737"/>
    </source>
</evidence>
<proteinExistence type="predicted"/>
<dbReference type="Proteomes" id="UP000321580">
    <property type="component" value="Unassembled WGS sequence"/>
</dbReference>
<evidence type="ECO:0000256" key="2">
    <source>
        <dbReference type="ARBA" id="ARBA00022803"/>
    </source>
</evidence>
<dbReference type="Pfam" id="PF13424">
    <property type="entry name" value="TPR_12"/>
    <property type="match status" value="1"/>
</dbReference>
<keyword evidence="4" id="KW-0732">Signal</keyword>
<dbReference type="AlphaFoldDB" id="A0A5C6RKK2"/>
<comment type="caution">
    <text evidence="5">The sequence shown here is derived from an EMBL/GenBank/DDBJ whole genome shotgun (WGS) entry which is preliminary data.</text>
</comment>
<dbReference type="EMBL" id="VOOR01000030">
    <property type="protein sequence ID" value="TXB62439.1"/>
    <property type="molecule type" value="Genomic_DNA"/>
</dbReference>
<sequence>MRNLILLSCCFALGLAGHFESAAQPADAMAYQNRAASLLLNQEYERAIIELQKAAQLHKQNAQWQYYFACLNEITQAYINTGSLERAKSTAKEALWQSIQTLGRNNDEAAKASHKLGQVYEAAERYADAGRCHQMALDIREDLHTRAHPASAQSLLHLSRTSRLQGRHKQAAQYAEEAIRIFSSYYSPTHLETGQAYLALGLAWHEQGDEAALPLFEKAIATFRKAGEAGALPLAKALYQKAQLSASPDLALVEEAGELFATLNATSLPDAQAVFLLLAEHCLNSGEPGKARQWAAKAAYNKGNIPEAAARLQLQANFLLGDFEQACQLYPWLNHTSDSLSRQLLNKAAAATGKPLMFAGIDQPAAPEPRGLAEQAAYYAHEAARAPAGSFEALSAHLLAGKYFASLSLQDRNMLRNLSTAEHHFSKGIATALQWLQYPVQPDQRHWLKRELPGLLQAAFAAMALQRQQTQRTESEEIAAEWMIRGKWIMATLMRQERALPPVAYQWLAGQLQYPGFRASREITEKWGQWQQEHLGQPLPALKTFLESLSANHAWGYGYWSDGKALSVVHFSEQPSLFVHKLSRGEKELSAGQAALLLPGWDTSALQQNIWLLPDQGLWHFPFKQLLADGQNGAATQIGIYTHFSAEDFIAAVRRPKPAKDKSMPCFYYFLPDAQAPRALPTSSARMYTACPEWMASGAAAAQPLTTAGQTAQTIITSPAATDSLLQRLGGQTKKASLLMPFTAPAELLQAWDEGYSQIAYSTAQCPSSQADLALLSEVQSGTPLATALQIVDGHSFSLIGAPGATAPEPVDGQPLIRWILLAIALLIAIGWLVMPRKKRLIRGR</sequence>
<organism evidence="5 6">
    <name type="scientific">Phaeodactylibacter luteus</name>
    <dbReference type="NCBI Taxonomy" id="1564516"/>
    <lineage>
        <taxon>Bacteria</taxon>
        <taxon>Pseudomonadati</taxon>
        <taxon>Bacteroidota</taxon>
        <taxon>Saprospiria</taxon>
        <taxon>Saprospirales</taxon>
        <taxon>Haliscomenobacteraceae</taxon>
        <taxon>Phaeodactylibacter</taxon>
    </lineage>
</organism>
<feature type="transmembrane region" description="Helical" evidence="3">
    <location>
        <begin position="816"/>
        <end position="835"/>
    </location>
</feature>
<name>A0A5C6RKK2_9BACT</name>
<evidence type="ECO:0000256" key="3">
    <source>
        <dbReference type="SAM" id="Phobius"/>
    </source>
</evidence>
<dbReference type="RefSeq" id="WP_147168224.1">
    <property type="nucleotide sequence ID" value="NZ_VOOR01000030.1"/>
</dbReference>
<protein>
    <submittedName>
        <fullName evidence="5">Tetratricopeptide repeat protein</fullName>
    </submittedName>
</protein>
<dbReference type="Gene3D" id="1.25.40.10">
    <property type="entry name" value="Tetratricopeptide repeat domain"/>
    <property type="match status" value="2"/>
</dbReference>
<evidence type="ECO:0000256" key="4">
    <source>
        <dbReference type="SAM" id="SignalP"/>
    </source>
</evidence>